<comment type="caution">
    <text evidence="4">The sequence shown here is derived from an EMBL/GenBank/DDBJ whole genome shotgun (WGS) entry which is preliminary data.</text>
</comment>
<dbReference type="SUPFAM" id="SSF47413">
    <property type="entry name" value="lambda repressor-like DNA-binding domains"/>
    <property type="match status" value="1"/>
</dbReference>
<protein>
    <submittedName>
        <fullName evidence="4">HigA family addiction module antidote protein</fullName>
    </submittedName>
</protein>
<dbReference type="SMART" id="SM00530">
    <property type="entry name" value="HTH_XRE"/>
    <property type="match status" value="1"/>
</dbReference>
<name>A0ABR6Z1Q4_9FIRM</name>
<dbReference type="InterPro" id="IPR010359">
    <property type="entry name" value="IrrE_HExxH"/>
</dbReference>
<evidence type="ECO:0000256" key="1">
    <source>
        <dbReference type="ARBA" id="ARBA00007227"/>
    </source>
</evidence>
<dbReference type="InterPro" id="IPR010982">
    <property type="entry name" value="Lambda_DNA-bd_dom_sf"/>
</dbReference>
<dbReference type="PANTHER" id="PTHR36924:SF1">
    <property type="entry name" value="ANTITOXIN HIGA-1"/>
    <property type="match status" value="1"/>
</dbReference>
<gene>
    <name evidence="4" type="ORF">GH811_17725</name>
</gene>
<organism evidence="4 5">
    <name type="scientific">Acetobacterium malicum</name>
    <dbReference type="NCBI Taxonomy" id="52692"/>
    <lineage>
        <taxon>Bacteria</taxon>
        <taxon>Bacillati</taxon>
        <taxon>Bacillota</taxon>
        <taxon>Clostridia</taxon>
        <taxon>Eubacteriales</taxon>
        <taxon>Eubacteriaceae</taxon>
        <taxon>Acetobacterium</taxon>
    </lineage>
</organism>
<dbReference type="CDD" id="cd00093">
    <property type="entry name" value="HTH_XRE"/>
    <property type="match status" value="1"/>
</dbReference>
<dbReference type="Pfam" id="PF06114">
    <property type="entry name" value="Peptidase_M78"/>
    <property type="match status" value="1"/>
</dbReference>
<dbReference type="PROSITE" id="PS50943">
    <property type="entry name" value="HTH_CROC1"/>
    <property type="match status" value="1"/>
</dbReference>
<keyword evidence="2" id="KW-0238">DNA-binding</keyword>
<evidence type="ECO:0000259" key="3">
    <source>
        <dbReference type="PROSITE" id="PS50943"/>
    </source>
</evidence>
<dbReference type="Pfam" id="PF01381">
    <property type="entry name" value="HTH_3"/>
    <property type="match status" value="1"/>
</dbReference>
<dbReference type="Gene3D" id="1.10.10.2910">
    <property type="match status" value="1"/>
</dbReference>
<evidence type="ECO:0000256" key="2">
    <source>
        <dbReference type="ARBA" id="ARBA00023125"/>
    </source>
</evidence>
<dbReference type="Gene3D" id="1.10.260.40">
    <property type="entry name" value="lambda repressor-like DNA-binding domains"/>
    <property type="match status" value="1"/>
</dbReference>
<proteinExistence type="inferred from homology"/>
<dbReference type="InterPro" id="IPR001387">
    <property type="entry name" value="Cro/C1-type_HTH"/>
</dbReference>
<reference evidence="4 5" key="1">
    <citation type="journal article" date="2020" name="mSystems">
        <title>Defining Genomic and Predicted Metabolic Features of the Acetobacterium Genus.</title>
        <authorList>
            <person name="Ross D.E."/>
            <person name="Marshall C.W."/>
            <person name="Gulliver D."/>
            <person name="May H.D."/>
            <person name="Norman R.S."/>
        </authorList>
    </citation>
    <scope>NUCLEOTIDE SEQUENCE [LARGE SCALE GENOMIC DNA]</scope>
    <source>
        <strain evidence="4 5">DSM 4132</strain>
    </source>
</reference>
<dbReference type="PANTHER" id="PTHR36924">
    <property type="entry name" value="ANTITOXIN HIGA-1"/>
    <property type="match status" value="1"/>
</dbReference>
<keyword evidence="5" id="KW-1185">Reference proteome</keyword>
<dbReference type="NCBIfam" id="TIGR02607">
    <property type="entry name" value="antidote_HigA"/>
    <property type="match status" value="1"/>
</dbReference>
<evidence type="ECO:0000313" key="5">
    <source>
        <dbReference type="Proteomes" id="UP000622405"/>
    </source>
</evidence>
<dbReference type="EMBL" id="WJBE01000027">
    <property type="protein sequence ID" value="MBC3901443.1"/>
    <property type="molecule type" value="Genomic_DNA"/>
</dbReference>
<dbReference type="Proteomes" id="UP000622405">
    <property type="component" value="Unassembled WGS sequence"/>
</dbReference>
<comment type="similarity">
    <text evidence="1">Belongs to the short-chain fatty acyl-CoA assimilation regulator (ScfR) family.</text>
</comment>
<dbReference type="InterPro" id="IPR013430">
    <property type="entry name" value="Toxin_antidote_HigA"/>
</dbReference>
<dbReference type="RefSeq" id="WP_186895495.1">
    <property type="nucleotide sequence ID" value="NZ_WJBE01000027.1"/>
</dbReference>
<feature type="domain" description="HTH cro/C1-type" evidence="3">
    <location>
        <begin position="18"/>
        <end position="72"/>
    </location>
</feature>
<accession>A0ABR6Z1Q4</accession>
<sequence length="366" mass="41555">MIKNEYKSSILIHPGVHVKNIIEDMEIKQEEFAKRLGVAPKTVSEIVNGKANISNEMTQKLATMLGTSVGVWINLQKNYDEKILEQKIQDELAADEEVLALLDMNFFIKFLKIMETGLHKHEKIEFLRKYFEISSLQLLKSKDLLVNCRKSDCTPDEVKNIVPINAWVQTAINFGKELHTQPYNSTLLKSHVPEIRGMTKQEPAVFIPRLTDILKSCGVAFVVLPHLKNSKINGAVRWVSSQKAILAINARGAYADLFWFTLFHELKHVFQHKTKDTFLNYVSAGTLDAVNETLENEADEFSQYTLIPPAAYVDFILVNDFSKTAIVNFSNSINIHPGIIVGRLQHDGHLGFNQHLPLKEKYEIVA</sequence>
<evidence type="ECO:0000313" key="4">
    <source>
        <dbReference type="EMBL" id="MBC3901443.1"/>
    </source>
</evidence>